<gene>
    <name evidence="3" type="ORF">NVS89_03820</name>
</gene>
<dbReference type="Proteomes" id="UP001151088">
    <property type="component" value="Unassembled WGS sequence"/>
</dbReference>
<comment type="caution">
    <text evidence="3">The sequence shown here is derived from an EMBL/GenBank/DDBJ whole genome shotgun (WGS) entry which is preliminary data.</text>
</comment>
<evidence type="ECO:0000256" key="1">
    <source>
        <dbReference type="SAM" id="MobiDB-lite"/>
    </source>
</evidence>
<proteinExistence type="predicted"/>
<sequence length="235" mass="23923">MPRSYASDLLEDDIDLDGERAAGRPYQSGRRRSDVFMTVLAAGATAAVLFNALGLQERRHSGGTPAPIAAPAALREVPAAPAAASPAAIPAPAPSPVMQAAPEASTPAMGTPDAASAAAPVMPLPPVKPAAPPRAAPAVQAPTALAPAPAAPANAVPGAGSPRPPADIAVSPRVMEIQKALASLGYGPIHIDGRVGDATRQAIERFERDRRMPVTGEISDRLVRELDTVAGFSIR</sequence>
<dbReference type="Pfam" id="PF01471">
    <property type="entry name" value="PG_binding_1"/>
    <property type="match status" value="1"/>
</dbReference>
<feature type="region of interest" description="Disordered" evidence="1">
    <location>
        <begin position="85"/>
        <end position="121"/>
    </location>
</feature>
<organism evidence="3 4">
    <name type="scientific">Ancylobacter mangrovi</name>
    <dbReference type="NCBI Taxonomy" id="2972472"/>
    <lineage>
        <taxon>Bacteria</taxon>
        <taxon>Pseudomonadati</taxon>
        <taxon>Pseudomonadota</taxon>
        <taxon>Alphaproteobacteria</taxon>
        <taxon>Hyphomicrobiales</taxon>
        <taxon>Xanthobacteraceae</taxon>
        <taxon>Ancylobacter</taxon>
    </lineage>
</organism>
<dbReference type="EMBL" id="JANTHZ010000001">
    <property type="protein sequence ID" value="MCS0494212.1"/>
    <property type="molecule type" value="Genomic_DNA"/>
</dbReference>
<dbReference type="InterPro" id="IPR036366">
    <property type="entry name" value="PGBDSf"/>
</dbReference>
<keyword evidence="4" id="KW-1185">Reference proteome</keyword>
<dbReference type="InterPro" id="IPR036365">
    <property type="entry name" value="PGBD-like_sf"/>
</dbReference>
<dbReference type="RefSeq" id="WP_258731155.1">
    <property type="nucleotide sequence ID" value="NZ_JANTHZ010000001.1"/>
</dbReference>
<protein>
    <submittedName>
        <fullName evidence="3">Peptidoglycan-binding protein</fullName>
    </submittedName>
</protein>
<dbReference type="SUPFAM" id="SSF47090">
    <property type="entry name" value="PGBD-like"/>
    <property type="match status" value="1"/>
</dbReference>
<reference evidence="3" key="1">
    <citation type="submission" date="2022-08" db="EMBL/GenBank/DDBJ databases">
        <authorList>
            <person name="Li F."/>
        </authorList>
    </citation>
    <scope>NUCLEOTIDE SEQUENCE</scope>
    <source>
        <strain evidence="3">MQZ15Z-1</strain>
    </source>
</reference>
<feature type="domain" description="Peptidoglycan binding-like" evidence="2">
    <location>
        <begin position="172"/>
        <end position="221"/>
    </location>
</feature>
<name>A0A9X2T104_9HYPH</name>
<dbReference type="InterPro" id="IPR002477">
    <property type="entry name" value="Peptidoglycan-bd-like"/>
</dbReference>
<evidence type="ECO:0000259" key="2">
    <source>
        <dbReference type="Pfam" id="PF01471"/>
    </source>
</evidence>
<evidence type="ECO:0000313" key="3">
    <source>
        <dbReference type="EMBL" id="MCS0494212.1"/>
    </source>
</evidence>
<evidence type="ECO:0000313" key="4">
    <source>
        <dbReference type="Proteomes" id="UP001151088"/>
    </source>
</evidence>
<feature type="compositionally biased region" description="Low complexity" evidence="1">
    <location>
        <begin position="107"/>
        <end position="121"/>
    </location>
</feature>
<accession>A0A9X2T104</accession>
<dbReference type="AlphaFoldDB" id="A0A9X2T104"/>
<dbReference type="Gene3D" id="1.10.101.10">
    <property type="entry name" value="PGBD-like superfamily/PGBD"/>
    <property type="match status" value="1"/>
</dbReference>